<reference evidence="2" key="1">
    <citation type="journal article" date="2019" name="Int. J. Syst. Evol. Microbiol.">
        <title>The Global Catalogue of Microorganisms (GCM) 10K type strain sequencing project: providing services to taxonomists for standard genome sequencing and annotation.</title>
        <authorList>
            <consortium name="The Broad Institute Genomics Platform"/>
            <consortium name="The Broad Institute Genome Sequencing Center for Infectious Disease"/>
            <person name="Wu L."/>
            <person name="Ma J."/>
        </authorList>
    </citation>
    <scope>NUCLEOTIDE SEQUENCE [LARGE SCALE GENOMIC DNA]</scope>
    <source>
        <strain evidence="2">JCM 17525</strain>
    </source>
</reference>
<evidence type="ECO:0000313" key="2">
    <source>
        <dbReference type="Proteomes" id="UP001501456"/>
    </source>
</evidence>
<organism evidence="1 2">
    <name type="scientific">Corallibacter vietnamensis</name>
    <dbReference type="NCBI Taxonomy" id="904130"/>
    <lineage>
        <taxon>Bacteria</taxon>
        <taxon>Pseudomonadati</taxon>
        <taxon>Bacteroidota</taxon>
        <taxon>Flavobacteriia</taxon>
        <taxon>Flavobacteriales</taxon>
        <taxon>Flavobacteriaceae</taxon>
        <taxon>Corallibacter</taxon>
    </lineage>
</organism>
<dbReference type="EMBL" id="BAABBI010000004">
    <property type="protein sequence ID" value="GAA3790045.1"/>
    <property type="molecule type" value="Genomic_DNA"/>
</dbReference>
<dbReference type="Proteomes" id="UP001501456">
    <property type="component" value="Unassembled WGS sequence"/>
</dbReference>
<accession>A0ABP7HEQ9</accession>
<sequence>MLFHIGFSQQKKIKYLNEVYEEINPKEFIKAKKTGKYLDLYFENDTLIQCLLVRRRPIGKLNKNQFEKLKENLQIKNTIEDDLVVIIYYPGKDSCNEAEKYSTWNVFDSDYLKKLKKISGINHHWIYKDDENLKYYYKRKIGWKKDKNQFIEKLFFKYHYPCFSFVVIDSKGNYMAYYGEFGKQTVWELAKTLKKAY</sequence>
<protein>
    <submittedName>
        <fullName evidence="1">Uncharacterized protein</fullName>
    </submittedName>
</protein>
<comment type="caution">
    <text evidence="1">The sequence shown here is derived from an EMBL/GenBank/DDBJ whole genome shotgun (WGS) entry which is preliminary data.</text>
</comment>
<keyword evidence="2" id="KW-1185">Reference proteome</keyword>
<proteinExistence type="predicted"/>
<name>A0ABP7HEQ9_9FLAO</name>
<evidence type="ECO:0000313" key="1">
    <source>
        <dbReference type="EMBL" id="GAA3790045.1"/>
    </source>
</evidence>
<gene>
    <name evidence="1" type="ORF">GCM10022271_22960</name>
</gene>